<organism evidence="1 2">
    <name type="scientific">Symbiodinium microadriaticum</name>
    <name type="common">Dinoflagellate</name>
    <name type="synonym">Zooxanthella microadriatica</name>
    <dbReference type="NCBI Taxonomy" id="2951"/>
    <lineage>
        <taxon>Eukaryota</taxon>
        <taxon>Sar</taxon>
        <taxon>Alveolata</taxon>
        <taxon>Dinophyceae</taxon>
        <taxon>Suessiales</taxon>
        <taxon>Symbiodiniaceae</taxon>
        <taxon>Symbiodinium</taxon>
    </lineage>
</organism>
<dbReference type="AlphaFoldDB" id="A0A1Q9BSW9"/>
<evidence type="ECO:0000313" key="1">
    <source>
        <dbReference type="EMBL" id="OLP73766.1"/>
    </source>
</evidence>
<gene>
    <name evidence="1" type="ORF">AK812_SmicGene46891</name>
</gene>
<reference evidence="1 2" key="1">
    <citation type="submission" date="2016-02" db="EMBL/GenBank/DDBJ databases">
        <title>Genome analysis of coral dinoflagellate symbionts highlights evolutionary adaptations to a symbiotic lifestyle.</title>
        <authorList>
            <person name="Aranda M."/>
            <person name="Li Y."/>
            <person name="Liew Y.J."/>
            <person name="Baumgarten S."/>
            <person name="Simakov O."/>
            <person name="Wilson M."/>
            <person name="Piel J."/>
            <person name="Ashoor H."/>
            <person name="Bougouffa S."/>
            <person name="Bajic V.B."/>
            <person name="Ryu T."/>
            <person name="Ravasi T."/>
            <person name="Bayer T."/>
            <person name="Micklem G."/>
            <person name="Kim H."/>
            <person name="Bhak J."/>
            <person name="Lajeunesse T.C."/>
            <person name="Voolstra C.R."/>
        </authorList>
    </citation>
    <scope>NUCLEOTIDE SEQUENCE [LARGE SCALE GENOMIC DNA]</scope>
    <source>
        <strain evidence="1 2">CCMP2467</strain>
    </source>
</reference>
<evidence type="ECO:0000313" key="2">
    <source>
        <dbReference type="Proteomes" id="UP000186817"/>
    </source>
</evidence>
<name>A0A1Q9BSW9_SYMMI</name>
<accession>A0A1Q9BSW9</accession>
<sequence length="42" mass="4593">MCLKHSSSRFVLIVGPVTYFSTANLFLKSNLVYAGSLKASLE</sequence>
<proteinExistence type="predicted"/>
<protein>
    <submittedName>
        <fullName evidence="1">Uncharacterized protein</fullName>
    </submittedName>
</protein>
<dbReference type="Proteomes" id="UP000186817">
    <property type="component" value="Unassembled WGS sequence"/>
</dbReference>
<dbReference type="EMBL" id="LSRX01004814">
    <property type="protein sequence ID" value="OLP73766.1"/>
    <property type="molecule type" value="Genomic_DNA"/>
</dbReference>
<feature type="non-terminal residue" evidence="1">
    <location>
        <position position="42"/>
    </location>
</feature>
<keyword evidence="2" id="KW-1185">Reference proteome</keyword>
<comment type="caution">
    <text evidence="1">The sequence shown here is derived from an EMBL/GenBank/DDBJ whole genome shotgun (WGS) entry which is preliminary data.</text>
</comment>